<reference evidence="1" key="1">
    <citation type="journal article" date="2014" name="Int. J. Syst. Evol. Microbiol.">
        <title>Complete genome sequence of Corynebacterium casei LMG S-19264T (=DSM 44701T), isolated from a smear-ripened cheese.</title>
        <authorList>
            <consortium name="US DOE Joint Genome Institute (JGI-PGF)"/>
            <person name="Walter F."/>
            <person name="Albersmeier A."/>
            <person name="Kalinowski J."/>
            <person name="Ruckert C."/>
        </authorList>
    </citation>
    <scope>NUCLEOTIDE SEQUENCE</scope>
    <source>
        <strain evidence="1">JCM 5069</strain>
    </source>
</reference>
<proteinExistence type="predicted"/>
<name>A0A919FY44_9ACTN</name>
<sequence length="91" mass="10912">MPPIRGLRGRPRRRPRRLYADRGHDVDEYRRLPWKRGIKPMIDRRGAAHGSGPGEVRRVVERALAWLHRFERVRMRYERRADIHQGLLEPA</sequence>
<gene>
    <name evidence="1" type="ORF">GCM10018793_16390</name>
</gene>
<evidence type="ECO:0008006" key="3">
    <source>
        <dbReference type="Google" id="ProtNLM"/>
    </source>
</evidence>
<evidence type="ECO:0000313" key="1">
    <source>
        <dbReference type="EMBL" id="GHH74657.1"/>
    </source>
</evidence>
<comment type="caution">
    <text evidence="1">The sequence shown here is derived from an EMBL/GenBank/DDBJ whole genome shotgun (WGS) entry which is preliminary data.</text>
</comment>
<dbReference type="Proteomes" id="UP000603708">
    <property type="component" value="Unassembled WGS sequence"/>
</dbReference>
<evidence type="ECO:0000313" key="2">
    <source>
        <dbReference type="Proteomes" id="UP000603708"/>
    </source>
</evidence>
<keyword evidence="2" id="KW-1185">Reference proteome</keyword>
<dbReference type="EMBL" id="BNCD01000003">
    <property type="protein sequence ID" value="GHH74657.1"/>
    <property type="molecule type" value="Genomic_DNA"/>
</dbReference>
<accession>A0A919FY44</accession>
<dbReference type="AlphaFoldDB" id="A0A919FY44"/>
<reference evidence="1" key="2">
    <citation type="submission" date="2020-09" db="EMBL/GenBank/DDBJ databases">
        <authorList>
            <person name="Sun Q."/>
            <person name="Ohkuma M."/>
        </authorList>
    </citation>
    <scope>NUCLEOTIDE SEQUENCE</scope>
    <source>
        <strain evidence="1">JCM 5069</strain>
    </source>
</reference>
<protein>
    <recommendedName>
        <fullName evidence="3">Transposase</fullName>
    </recommendedName>
</protein>
<organism evidence="1 2">
    <name type="scientific">Streptomyces sulfonofaciens</name>
    <dbReference type="NCBI Taxonomy" id="68272"/>
    <lineage>
        <taxon>Bacteria</taxon>
        <taxon>Bacillati</taxon>
        <taxon>Actinomycetota</taxon>
        <taxon>Actinomycetes</taxon>
        <taxon>Kitasatosporales</taxon>
        <taxon>Streptomycetaceae</taxon>
        <taxon>Streptomyces</taxon>
    </lineage>
</organism>